<dbReference type="InterPro" id="IPR005511">
    <property type="entry name" value="SMP-30"/>
</dbReference>
<feature type="binding site" evidence="3">
    <location>
        <position position="154"/>
    </location>
    <ligand>
        <name>a divalent metal cation</name>
        <dbReference type="ChEBI" id="CHEBI:60240"/>
    </ligand>
</feature>
<dbReference type="EMBL" id="LAJY01000203">
    <property type="protein sequence ID" value="KJV09840.1"/>
    <property type="molecule type" value="Genomic_DNA"/>
</dbReference>
<dbReference type="SUPFAM" id="SSF63829">
    <property type="entry name" value="Calcium-dependent phosphotriesterase"/>
    <property type="match status" value="1"/>
</dbReference>
<evidence type="ECO:0000256" key="2">
    <source>
        <dbReference type="PIRSR" id="PIRSR605511-1"/>
    </source>
</evidence>
<dbReference type="InterPro" id="IPR011042">
    <property type="entry name" value="6-blade_b-propeller_TolB-like"/>
</dbReference>
<keyword evidence="6" id="KW-1185">Reference proteome</keyword>
<dbReference type="Proteomes" id="UP000033774">
    <property type="component" value="Unassembled WGS sequence"/>
</dbReference>
<proteinExistence type="inferred from homology"/>
<protein>
    <submittedName>
        <fullName evidence="5">Gluconolaconase</fullName>
    </submittedName>
</protein>
<dbReference type="PRINTS" id="PR01790">
    <property type="entry name" value="SMP30FAMILY"/>
</dbReference>
<evidence type="ECO:0000256" key="3">
    <source>
        <dbReference type="PIRSR" id="PIRSR605511-2"/>
    </source>
</evidence>
<keyword evidence="3" id="KW-0862">Zinc</keyword>
<evidence type="ECO:0000259" key="4">
    <source>
        <dbReference type="Pfam" id="PF08450"/>
    </source>
</evidence>
<feature type="binding site" evidence="3">
    <location>
        <position position="204"/>
    </location>
    <ligand>
        <name>a divalent metal cation</name>
        <dbReference type="ChEBI" id="CHEBI:60240"/>
    </ligand>
</feature>
<dbReference type="PANTHER" id="PTHR10907">
    <property type="entry name" value="REGUCALCIN"/>
    <property type="match status" value="1"/>
</dbReference>
<dbReference type="GO" id="GO:0004341">
    <property type="term" value="F:gluconolactonase activity"/>
    <property type="evidence" value="ECO:0007669"/>
    <property type="project" value="TreeGrafter"/>
</dbReference>
<organism evidence="5 6">
    <name type="scientific">Elstera litoralis</name>
    <dbReference type="NCBI Taxonomy" id="552518"/>
    <lineage>
        <taxon>Bacteria</taxon>
        <taxon>Pseudomonadati</taxon>
        <taxon>Pseudomonadota</taxon>
        <taxon>Alphaproteobacteria</taxon>
        <taxon>Rhodospirillales</taxon>
        <taxon>Rhodospirillaceae</taxon>
        <taxon>Elstera</taxon>
    </lineage>
</organism>
<feature type="binding site" evidence="3">
    <location>
        <position position="106"/>
    </location>
    <ligand>
        <name>substrate</name>
    </ligand>
</feature>
<evidence type="ECO:0000256" key="1">
    <source>
        <dbReference type="ARBA" id="ARBA00008853"/>
    </source>
</evidence>
<evidence type="ECO:0000313" key="6">
    <source>
        <dbReference type="Proteomes" id="UP000033774"/>
    </source>
</evidence>
<accession>A0A0F3ISW9</accession>
<gene>
    <name evidence="5" type="ORF">VZ95_08915</name>
</gene>
<comment type="similarity">
    <text evidence="1">Belongs to the SMP-30/CGR1 family.</text>
</comment>
<feature type="binding site" evidence="3">
    <location>
        <position position="104"/>
    </location>
    <ligand>
        <name>substrate</name>
    </ligand>
</feature>
<dbReference type="OrthoDB" id="2633250at2"/>
<name>A0A0F3ISW9_9PROT</name>
<dbReference type="AlphaFoldDB" id="A0A0F3ISW9"/>
<comment type="caution">
    <text evidence="5">The sequence shown here is derived from an EMBL/GenBank/DDBJ whole genome shotgun (WGS) entry which is preliminary data.</text>
</comment>
<dbReference type="GO" id="GO:0005509">
    <property type="term" value="F:calcium ion binding"/>
    <property type="evidence" value="ECO:0007669"/>
    <property type="project" value="TreeGrafter"/>
</dbReference>
<reference evidence="5 6" key="1">
    <citation type="submission" date="2015-03" db="EMBL/GenBank/DDBJ databases">
        <title>Draft genome sequence of Elstera litoralis.</title>
        <authorList>
            <person name="Rahalkar M.C."/>
            <person name="Dhakephalkar P.K."/>
            <person name="Pore S.D."/>
            <person name="Arora P."/>
            <person name="Kapse N.G."/>
            <person name="Pandit P.S."/>
        </authorList>
    </citation>
    <scope>NUCLEOTIDE SEQUENCE [LARGE SCALE GENOMIC DNA]</scope>
    <source>
        <strain evidence="5 6">Dia-1</strain>
    </source>
</reference>
<feature type="domain" description="SMP-30/Gluconolactonase/LRE-like region" evidence="4">
    <location>
        <begin position="15"/>
        <end position="262"/>
    </location>
</feature>
<feature type="active site" description="Proton donor/acceptor" evidence="2">
    <location>
        <position position="204"/>
    </location>
</feature>
<dbReference type="GO" id="GO:0019853">
    <property type="term" value="P:L-ascorbic acid biosynthetic process"/>
    <property type="evidence" value="ECO:0007669"/>
    <property type="project" value="TreeGrafter"/>
</dbReference>
<dbReference type="Pfam" id="PF08450">
    <property type="entry name" value="SGL"/>
    <property type="match status" value="1"/>
</dbReference>
<feature type="binding site" evidence="3">
    <location>
        <position position="17"/>
    </location>
    <ligand>
        <name>a divalent metal cation</name>
        <dbReference type="ChEBI" id="CHEBI:60240"/>
    </ligand>
</feature>
<keyword evidence="3" id="KW-0479">Metal-binding</keyword>
<evidence type="ECO:0000313" key="5">
    <source>
        <dbReference type="EMBL" id="KJV09840.1"/>
    </source>
</evidence>
<dbReference type="InterPro" id="IPR013658">
    <property type="entry name" value="SGL"/>
</dbReference>
<dbReference type="Gene3D" id="2.120.10.30">
    <property type="entry name" value="TolB, C-terminal domain"/>
    <property type="match status" value="1"/>
</dbReference>
<sequence>MSASITCLVDARATVGESPVWDAATDSLYWVDIIAGKLSRITLGADLTGRAVQSWTLPAAIGSLGLCPDGRLLVALPYGVHYFDPATETLTLLVDPEPGMDTNRLNDGKMGPDGAFWVGSMDDRPTGKQPIAALYRVTPDGKADKKIDQVTVSNGLAWSADGKSLFHSDSRGIWLDRWDFDAATGAISNRTRIATPDEAIGRPDGGACDAEGFYWSCGVSAGCLNRYDHSGAIVEKIPLPVPAPTMPCFGGRDLKTLFFTSLRAGLSPEKLEAAPLSGGLFMMSMPVAGAPIARFGEPLRF</sequence>
<dbReference type="PANTHER" id="PTHR10907:SF47">
    <property type="entry name" value="REGUCALCIN"/>
    <property type="match status" value="1"/>
</dbReference>
<comment type="cofactor">
    <cofactor evidence="3">
        <name>Zn(2+)</name>
        <dbReference type="ChEBI" id="CHEBI:29105"/>
    </cofactor>
    <text evidence="3">Binds 1 divalent metal cation per subunit.</text>
</comment>
<dbReference type="PATRIC" id="fig|552518.3.peg.1070"/>
<dbReference type="RefSeq" id="WP_045775541.1">
    <property type="nucleotide sequence ID" value="NZ_LAJY01000203.1"/>
</dbReference>